<sequence>MCTFKFNAFILQQHSVDGYSLESDSISDHIASNAEDTILEVIIELFNELPIVNTDIYLRNKCIHETSAMCIIAGVALVHEHRGTEFKKFYY</sequence>
<name>A0A0N5AN34_9BILA</name>
<keyword evidence="1" id="KW-1185">Reference proteome</keyword>
<dbReference type="WBParaSite" id="SMUV_0000600901-mRNA-1">
    <property type="protein sequence ID" value="SMUV_0000600901-mRNA-1"/>
    <property type="gene ID" value="SMUV_0000600901"/>
</dbReference>
<dbReference type="Proteomes" id="UP000046393">
    <property type="component" value="Unplaced"/>
</dbReference>
<accession>A0A0N5AN34</accession>
<dbReference type="AlphaFoldDB" id="A0A0N5AN34"/>
<protein>
    <submittedName>
        <fullName evidence="2">Uncharacterized protein</fullName>
    </submittedName>
</protein>
<organism evidence="1 2">
    <name type="scientific">Syphacia muris</name>
    <dbReference type="NCBI Taxonomy" id="451379"/>
    <lineage>
        <taxon>Eukaryota</taxon>
        <taxon>Metazoa</taxon>
        <taxon>Ecdysozoa</taxon>
        <taxon>Nematoda</taxon>
        <taxon>Chromadorea</taxon>
        <taxon>Rhabditida</taxon>
        <taxon>Spirurina</taxon>
        <taxon>Oxyuridomorpha</taxon>
        <taxon>Oxyuroidea</taxon>
        <taxon>Oxyuridae</taxon>
        <taxon>Syphacia</taxon>
    </lineage>
</organism>
<evidence type="ECO:0000313" key="2">
    <source>
        <dbReference type="WBParaSite" id="SMUV_0000600901-mRNA-1"/>
    </source>
</evidence>
<reference evidence="2" key="1">
    <citation type="submission" date="2017-02" db="UniProtKB">
        <authorList>
            <consortium name="WormBaseParasite"/>
        </authorList>
    </citation>
    <scope>IDENTIFICATION</scope>
</reference>
<evidence type="ECO:0000313" key="1">
    <source>
        <dbReference type="Proteomes" id="UP000046393"/>
    </source>
</evidence>
<proteinExistence type="predicted"/>